<feature type="domain" description="Ig-like" evidence="7">
    <location>
        <begin position="30"/>
        <end position="116"/>
    </location>
</feature>
<evidence type="ECO:0000256" key="4">
    <source>
        <dbReference type="ARBA" id="ARBA00022737"/>
    </source>
</evidence>
<dbReference type="InterPro" id="IPR013783">
    <property type="entry name" value="Ig-like_fold"/>
</dbReference>
<keyword evidence="4" id="KW-0677">Repeat</keyword>
<protein>
    <recommendedName>
        <fullName evidence="7">Ig-like domain-containing protein</fullName>
    </recommendedName>
</protein>
<dbReference type="InterPro" id="IPR007110">
    <property type="entry name" value="Ig-like_dom"/>
</dbReference>
<evidence type="ECO:0000256" key="5">
    <source>
        <dbReference type="ARBA" id="ARBA00023157"/>
    </source>
</evidence>
<dbReference type="PROSITE" id="PS50835">
    <property type="entry name" value="IG_LIKE"/>
    <property type="match status" value="1"/>
</dbReference>
<dbReference type="SUPFAM" id="SSF48726">
    <property type="entry name" value="Immunoglobulin"/>
    <property type="match status" value="1"/>
</dbReference>
<dbReference type="Ensembl" id="ENSSPAT00000007530.1">
    <property type="protein sequence ID" value="ENSSPAP00000007389.1"/>
    <property type="gene ID" value="ENSSPAG00000005657.1"/>
</dbReference>
<reference evidence="8" key="1">
    <citation type="submission" date="2023-09" db="UniProtKB">
        <authorList>
            <consortium name="Ensembl"/>
        </authorList>
    </citation>
    <scope>IDENTIFICATION</scope>
</reference>
<keyword evidence="2" id="KW-0963">Cytoplasm</keyword>
<dbReference type="InterPro" id="IPR003598">
    <property type="entry name" value="Ig_sub2"/>
</dbReference>
<sequence length="127" mass="14138">MALTYCTLQFLSVVTRLSDALIVFLTFSAPLVKFSPLSEMDRNKFVEIGNPIVLYCELSDPAAPVHWYKDGSKLHPQSGVDILTDGIARKLIVHSAEVFHSGLYCCKTKGDTTTFSVDIKGDMFYLK</sequence>
<evidence type="ECO:0000256" key="3">
    <source>
        <dbReference type="ARBA" id="ARBA00022553"/>
    </source>
</evidence>
<dbReference type="PANTHER" id="PTHR35971">
    <property type="entry name" value="SI:DKEY-31G6.6"/>
    <property type="match status" value="1"/>
</dbReference>
<comment type="subcellular location">
    <subcellularLocation>
        <location evidence="1">Cytoplasm</location>
    </subcellularLocation>
</comment>
<evidence type="ECO:0000259" key="7">
    <source>
        <dbReference type="PROSITE" id="PS50835"/>
    </source>
</evidence>
<dbReference type="FunFam" id="2.60.40.10:FF:000211">
    <property type="entry name" value="Obscurin-like protein 1"/>
    <property type="match status" value="1"/>
</dbReference>
<dbReference type="InterPro" id="IPR052385">
    <property type="entry name" value="Obscurin/Obscurin-like_Reg"/>
</dbReference>
<dbReference type="GeneTree" id="ENSGT00940000177886"/>
<dbReference type="SMART" id="SM00408">
    <property type="entry name" value="IGc2"/>
    <property type="match status" value="1"/>
</dbReference>
<dbReference type="InterPro" id="IPR036179">
    <property type="entry name" value="Ig-like_dom_sf"/>
</dbReference>
<keyword evidence="5" id="KW-1015">Disulfide bond</keyword>
<name>A0A3B4ZM65_9TELE</name>
<dbReference type="Pfam" id="PF13927">
    <property type="entry name" value="Ig_3"/>
    <property type="match status" value="1"/>
</dbReference>
<evidence type="ECO:0000256" key="1">
    <source>
        <dbReference type="ARBA" id="ARBA00004496"/>
    </source>
</evidence>
<dbReference type="PANTHER" id="PTHR35971:SF5">
    <property type="entry name" value="OBSCURIN LIKE CYTOSKELETAL ADAPTOR 1"/>
    <property type="match status" value="1"/>
</dbReference>
<accession>A0A3B4ZM65</accession>
<dbReference type="STRING" id="144197.ENSSPAP00000007389"/>
<keyword evidence="6" id="KW-0393">Immunoglobulin domain</keyword>
<proteinExistence type="predicted"/>
<organism evidence="8">
    <name type="scientific">Stegastes partitus</name>
    <name type="common">bicolor damselfish</name>
    <dbReference type="NCBI Taxonomy" id="144197"/>
    <lineage>
        <taxon>Eukaryota</taxon>
        <taxon>Metazoa</taxon>
        <taxon>Chordata</taxon>
        <taxon>Craniata</taxon>
        <taxon>Vertebrata</taxon>
        <taxon>Euteleostomi</taxon>
        <taxon>Actinopterygii</taxon>
        <taxon>Neopterygii</taxon>
        <taxon>Teleostei</taxon>
        <taxon>Neoteleostei</taxon>
        <taxon>Acanthomorphata</taxon>
        <taxon>Ovalentaria</taxon>
        <taxon>Pomacentridae</taxon>
        <taxon>Stegastes</taxon>
    </lineage>
</organism>
<dbReference type="Gene3D" id="2.60.40.10">
    <property type="entry name" value="Immunoglobulins"/>
    <property type="match status" value="1"/>
</dbReference>
<evidence type="ECO:0000256" key="6">
    <source>
        <dbReference type="ARBA" id="ARBA00023319"/>
    </source>
</evidence>
<evidence type="ECO:0000313" key="8">
    <source>
        <dbReference type="Ensembl" id="ENSSPAP00000007389.1"/>
    </source>
</evidence>
<keyword evidence="3" id="KW-0597">Phosphoprotein</keyword>
<evidence type="ECO:0000256" key="2">
    <source>
        <dbReference type="ARBA" id="ARBA00022490"/>
    </source>
</evidence>
<dbReference type="GO" id="GO:0005737">
    <property type="term" value="C:cytoplasm"/>
    <property type="evidence" value="ECO:0007669"/>
    <property type="project" value="UniProtKB-SubCell"/>
</dbReference>
<dbReference type="AlphaFoldDB" id="A0A3B4ZM65"/>